<dbReference type="Proteomes" id="UP000634136">
    <property type="component" value="Unassembled WGS sequence"/>
</dbReference>
<keyword evidence="2" id="KW-1185">Reference proteome</keyword>
<evidence type="ECO:0000313" key="1">
    <source>
        <dbReference type="EMBL" id="KAF7826090.1"/>
    </source>
</evidence>
<reference evidence="1" key="1">
    <citation type="submission" date="2020-09" db="EMBL/GenBank/DDBJ databases">
        <title>Genome-Enabled Discovery of Anthraquinone Biosynthesis in Senna tora.</title>
        <authorList>
            <person name="Kang S.-H."/>
            <person name="Pandey R.P."/>
            <person name="Lee C.-M."/>
            <person name="Sim J.-S."/>
            <person name="Jeong J.-T."/>
            <person name="Choi B.-S."/>
            <person name="Jung M."/>
            <person name="Ginzburg D."/>
            <person name="Zhao K."/>
            <person name="Won S.Y."/>
            <person name="Oh T.-J."/>
            <person name="Yu Y."/>
            <person name="Kim N.-H."/>
            <person name="Lee O.R."/>
            <person name="Lee T.-H."/>
            <person name="Bashyal P."/>
            <person name="Kim T.-S."/>
            <person name="Lee W.-H."/>
            <person name="Kawkins C."/>
            <person name="Kim C.-K."/>
            <person name="Kim J.S."/>
            <person name="Ahn B.O."/>
            <person name="Rhee S.Y."/>
            <person name="Sohng J.K."/>
        </authorList>
    </citation>
    <scope>NUCLEOTIDE SEQUENCE</scope>
    <source>
        <tissue evidence="1">Leaf</tissue>
    </source>
</reference>
<accession>A0A834TTI6</accession>
<evidence type="ECO:0000313" key="2">
    <source>
        <dbReference type="Proteomes" id="UP000634136"/>
    </source>
</evidence>
<dbReference type="AlphaFoldDB" id="A0A834TTI6"/>
<gene>
    <name evidence="1" type="ORF">G2W53_017254</name>
</gene>
<comment type="caution">
    <text evidence="1">The sequence shown here is derived from an EMBL/GenBank/DDBJ whole genome shotgun (WGS) entry which is preliminary data.</text>
</comment>
<protein>
    <submittedName>
        <fullName evidence="1">Uncharacterized protein</fullName>
    </submittedName>
</protein>
<sequence length="59" mass="6716">MFRGKAVTAECVFLSSYTTLFSLYDGERIPEILKFSRILESFTRGSLEQVQHGRKVANS</sequence>
<name>A0A834TTI6_9FABA</name>
<organism evidence="1 2">
    <name type="scientific">Senna tora</name>
    <dbReference type="NCBI Taxonomy" id="362788"/>
    <lineage>
        <taxon>Eukaryota</taxon>
        <taxon>Viridiplantae</taxon>
        <taxon>Streptophyta</taxon>
        <taxon>Embryophyta</taxon>
        <taxon>Tracheophyta</taxon>
        <taxon>Spermatophyta</taxon>
        <taxon>Magnoliopsida</taxon>
        <taxon>eudicotyledons</taxon>
        <taxon>Gunneridae</taxon>
        <taxon>Pentapetalae</taxon>
        <taxon>rosids</taxon>
        <taxon>fabids</taxon>
        <taxon>Fabales</taxon>
        <taxon>Fabaceae</taxon>
        <taxon>Caesalpinioideae</taxon>
        <taxon>Cassia clade</taxon>
        <taxon>Senna</taxon>
    </lineage>
</organism>
<dbReference type="EMBL" id="JAAIUW010000006">
    <property type="protein sequence ID" value="KAF7826090.1"/>
    <property type="molecule type" value="Genomic_DNA"/>
</dbReference>
<proteinExistence type="predicted"/>